<evidence type="ECO:0000313" key="2">
    <source>
        <dbReference type="Proteomes" id="UP000616201"/>
    </source>
</evidence>
<dbReference type="AlphaFoldDB" id="A0A928V2X0"/>
<sequence>MSILSRLASSLNRKDEIPNQELAKEIIAQQNKDAVKELMDNLSNKNKDIQSDCIKALYEIGAVDPSLIAGYTPEFVALLSSKNNRLQWGAMTALHAIATVKPAVIYHALPQIIAAADKGSVITNDQCVAILVQLASVPAYADDAFQLLIERLKKSPTNQLSMYAEQIFPIVSDSNRQLFAETLASRLPEVEKESKQKRIEKVIRKCNR</sequence>
<proteinExistence type="predicted"/>
<dbReference type="SUPFAM" id="SSF48371">
    <property type="entry name" value="ARM repeat"/>
    <property type="match status" value="1"/>
</dbReference>
<comment type="caution">
    <text evidence="1">The sequence shown here is derived from an EMBL/GenBank/DDBJ whole genome shotgun (WGS) entry which is preliminary data.</text>
</comment>
<dbReference type="Proteomes" id="UP000616201">
    <property type="component" value="Unassembled WGS sequence"/>
</dbReference>
<dbReference type="InterPro" id="IPR016024">
    <property type="entry name" value="ARM-type_fold"/>
</dbReference>
<gene>
    <name evidence="1" type="ORF">C4F49_15785</name>
</gene>
<dbReference type="Gene3D" id="1.25.10.10">
    <property type="entry name" value="Leucine-rich Repeat Variant"/>
    <property type="match status" value="1"/>
</dbReference>
<accession>A0A928V2X0</accession>
<evidence type="ECO:0000313" key="1">
    <source>
        <dbReference type="EMBL" id="MBE8715144.1"/>
    </source>
</evidence>
<protein>
    <recommendedName>
        <fullName evidence="3">HEAT repeat-containing protein</fullName>
    </recommendedName>
</protein>
<dbReference type="EMBL" id="PRDK01000009">
    <property type="protein sequence ID" value="MBE8715144.1"/>
    <property type="molecule type" value="Genomic_DNA"/>
</dbReference>
<reference evidence="1" key="1">
    <citation type="submission" date="2018-02" db="EMBL/GenBank/DDBJ databases">
        <authorList>
            <person name="Vasarhelyi B.M."/>
            <person name="Deshmukh S."/>
            <person name="Balint B."/>
            <person name="Kukolya J."/>
        </authorList>
    </citation>
    <scope>NUCLEOTIDE SEQUENCE</scope>
    <source>
        <strain evidence="1">KB22</strain>
    </source>
</reference>
<dbReference type="InterPro" id="IPR011989">
    <property type="entry name" value="ARM-like"/>
</dbReference>
<evidence type="ECO:0008006" key="3">
    <source>
        <dbReference type="Google" id="ProtNLM"/>
    </source>
</evidence>
<organism evidence="1 2">
    <name type="scientific">Sphingobacterium hungaricum</name>
    <dbReference type="NCBI Taxonomy" id="2082723"/>
    <lineage>
        <taxon>Bacteria</taxon>
        <taxon>Pseudomonadati</taxon>
        <taxon>Bacteroidota</taxon>
        <taxon>Sphingobacteriia</taxon>
        <taxon>Sphingobacteriales</taxon>
        <taxon>Sphingobacteriaceae</taxon>
        <taxon>Sphingobacterium</taxon>
    </lineage>
</organism>
<name>A0A928V2X0_9SPHI</name>
<dbReference type="RefSeq" id="WP_196936995.1">
    <property type="nucleotide sequence ID" value="NZ_MU158698.1"/>
</dbReference>
<keyword evidence="2" id="KW-1185">Reference proteome</keyword>